<keyword evidence="8 11" id="KW-0238">DNA-binding</keyword>
<dbReference type="GO" id="GO:0005737">
    <property type="term" value="C:cytoplasm"/>
    <property type="evidence" value="ECO:0007669"/>
    <property type="project" value="UniProtKB-SubCell"/>
</dbReference>
<dbReference type="Pfam" id="PF00589">
    <property type="entry name" value="Phage_integrase"/>
    <property type="match status" value="1"/>
</dbReference>
<dbReference type="PROSITE" id="PS51900">
    <property type="entry name" value="CB"/>
    <property type="match status" value="1"/>
</dbReference>
<dbReference type="SUPFAM" id="SSF47823">
    <property type="entry name" value="lambda integrase-like, N-terminal domain"/>
    <property type="match status" value="1"/>
</dbReference>
<dbReference type="CDD" id="cd00798">
    <property type="entry name" value="INT_XerDC_C"/>
    <property type="match status" value="1"/>
</dbReference>
<dbReference type="HAMAP" id="MF_01808">
    <property type="entry name" value="Recomb_XerC_XerD"/>
    <property type="match status" value="1"/>
</dbReference>
<feature type="active site" evidence="11">
    <location>
        <position position="249"/>
    </location>
</feature>
<dbReference type="InterPro" id="IPR002104">
    <property type="entry name" value="Integrase_catalytic"/>
</dbReference>
<feature type="active site" evidence="11">
    <location>
        <position position="272"/>
    </location>
</feature>
<feature type="domain" description="Core-binding (CB)" evidence="13">
    <location>
        <begin position="3"/>
        <end position="90"/>
    </location>
</feature>
<comment type="function">
    <text evidence="11">Site-specific tyrosine recombinase, which acts by catalyzing the cutting and rejoining of the recombining DNA molecules. The XerC-XerD complex is essential to convert dimers of the bacterial chromosome into monomers to permit their segregation at cell division. It also contributes to the segregational stability of plasmids.</text>
</comment>
<keyword evidence="6 11" id="KW-0159">Chromosome partition</keyword>
<comment type="subcellular location">
    <subcellularLocation>
        <location evidence="1 11">Cytoplasm</location>
    </subcellularLocation>
</comment>
<dbReference type="PANTHER" id="PTHR30349">
    <property type="entry name" value="PHAGE INTEGRASE-RELATED"/>
    <property type="match status" value="1"/>
</dbReference>
<keyword evidence="15" id="KW-1185">Reference proteome</keyword>
<dbReference type="Proteomes" id="UP000565262">
    <property type="component" value="Unassembled WGS sequence"/>
</dbReference>
<organism evidence="14 15">
    <name type="scientific">Oceanospirillum sediminis</name>
    <dbReference type="NCBI Taxonomy" id="2760088"/>
    <lineage>
        <taxon>Bacteria</taxon>
        <taxon>Pseudomonadati</taxon>
        <taxon>Pseudomonadota</taxon>
        <taxon>Gammaproteobacteria</taxon>
        <taxon>Oceanospirillales</taxon>
        <taxon>Oceanospirillaceae</taxon>
        <taxon>Oceanospirillum</taxon>
    </lineage>
</organism>
<dbReference type="InterPro" id="IPR023009">
    <property type="entry name" value="Tyrosine_recombinase_XerC/XerD"/>
</dbReference>
<dbReference type="Gene3D" id="1.10.150.130">
    <property type="match status" value="1"/>
</dbReference>
<evidence type="ECO:0000256" key="6">
    <source>
        <dbReference type="ARBA" id="ARBA00022829"/>
    </source>
</evidence>
<feature type="active site" description="O-(3'-phospho-DNA)-tyrosine intermediate" evidence="11">
    <location>
        <position position="281"/>
    </location>
</feature>
<feature type="active site" evidence="11">
    <location>
        <position position="152"/>
    </location>
</feature>
<dbReference type="PROSITE" id="PS51898">
    <property type="entry name" value="TYR_RECOMBINASE"/>
    <property type="match status" value="1"/>
</dbReference>
<dbReference type="InterPro" id="IPR013762">
    <property type="entry name" value="Integrase-like_cat_sf"/>
</dbReference>
<name>A0A839IQC2_9GAMM</name>
<evidence type="ECO:0000256" key="3">
    <source>
        <dbReference type="ARBA" id="ARBA00015804"/>
    </source>
</evidence>
<gene>
    <name evidence="11 14" type="primary">xerC</name>
    <name evidence="14" type="ORF">H4O21_07370</name>
</gene>
<keyword evidence="5 11" id="KW-0132">Cell division</keyword>
<dbReference type="PANTHER" id="PTHR30349:SF81">
    <property type="entry name" value="TYROSINE RECOMBINASE XERC"/>
    <property type="match status" value="1"/>
</dbReference>
<keyword evidence="9 11" id="KW-0233">DNA recombination</keyword>
<sequence>MHDSLINDIDVFLSDLREIRQASPHTVSNYQRDLLQCLAWLRQETDITGWHQLKRDHLRYYLVFRHQNGLSPRSLQRQLAAIRALLVYLQQEGRLTDNPADGLKAPKAPQLLPKPVDPDQLQHLLNQLADESDEVGLRDSAILELFYACGLRLAELVALNLTQVNFAEQQVRVMGKGGKERLVPFGTKAGQALQRWLTVRQLWLKQADEDALFLGVRGKRINRSSVQQILARIGLEQGINDRLHPHRLRHSFASHLLESSGDLRGVQELLGHADISSTQIYTRLDYQHLAQVYDNAHPRARRTSHRRK</sequence>
<evidence type="ECO:0000256" key="2">
    <source>
        <dbReference type="ARBA" id="ARBA00006657"/>
    </source>
</evidence>
<dbReference type="InterPro" id="IPR004107">
    <property type="entry name" value="Integrase_SAM-like_N"/>
</dbReference>
<dbReference type="GO" id="GO:0007059">
    <property type="term" value="P:chromosome segregation"/>
    <property type="evidence" value="ECO:0007669"/>
    <property type="project" value="UniProtKB-UniRule"/>
</dbReference>
<evidence type="ECO:0000313" key="15">
    <source>
        <dbReference type="Proteomes" id="UP000565262"/>
    </source>
</evidence>
<dbReference type="EMBL" id="JACJFM010000007">
    <property type="protein sequence ID" value="MBB1486426.1"/>
    <property type="molecule type" value="Genomic_DNA"/>
</dbReference>
<dbReference type="InterPro" id="IPR044068">
    <property type="entry name" value="CB"/>
</dbReference>
<reference evidence="14 15" key="1">
    <citation type="submission" date="2020-08" db="EMBL/GenBank/DDBJ databases">
        <title>Oceanospirillum sp. nov. isolated from marine sediment.</title>
        <authorList>
            <person name="Ji X."/>
        </authorList>
    </citation>
    <scope>NUCLEOTIDE SEQUENCE [LARGE SCALE GENOMIC DNA]</scope>
    <source>
        <strain evidence="14 15">D5</strain>
    </source>
</reference>
<evidence type="ECO:0000256" key="10">
    <source>
        <dbReference type="ARBA" id="ARBA00023306"/>
    </source>
</evidence>
<dbReference type="NCBIfam" id="NF001399">
    <property type="entry name" value="PRK00283.1"/>
    <property type="match status" value="1"/>
</dbReference>
<feature type="active site" evidence="11">
    <location>
        <position position="176"/>
    </location>
</feature>
<dbReference type="InterPro" id="IPR011010">
    <property type="entry name" value="DNA_brk_join_enz"/>
</dbReference>
<dbReference type="Pfam" id="PF02899">
    <property type="entry name" value="Phage_int_SAM_1"/>
    <property type="match status" value="1"/>
</dbReference>
<evidence type="ECO:0000256" key="4">
    <source>
        <dbReference type="ARBA" id="ARBA00022490"/>
    </source>
</evidence>
<proteinExistence type="inferred from homology"/>
<dbReference type="GO" id="GO:0051301">
    <property type="term" value="P:cell division"/>
    <property type="evidence" value="ECO:0007669"/>
    <property type="project" value="UniProtKB-UniRule"/>
</dbReference>
<evidence type="ECO:0000256" key="11">
    <source>
        <dbReference type="HAMAP-Rule" id="MF_01808"/>
    </source>
</evidence>
<evidence type="ECO:0000256" key="7">
    <source>
        <dbReference type="ARBA" id="ARBA00022908"/>
    </source>
</evidence>
<dbReference type="Gene3D" id="1.10.443.10">
    <property type="entry name" value="Intergrase catalytic core"/>
    <property type="match status" value="1"/>
</dbReference>
<evidence type="ECO:0000313" key="14">
    <source>
        <dbReference type="EMBL" id="MBB1486426.1"/>
    </source>
</evidence>
<evidence type="ECO:0000256" key="5">
    <source>
        <dbReference type="ARBA" id="ARBA00022618"/>
    </source>
</evidence>
<keyword evidence="7 11" id="KW-0229">DNA integration</keyword>
<dbReference type="InterPro" id="IPR011931">
    <property type="entry name" value="Recomb_XerC"/>
</dbReference>
<evidence type="ECO:0000256" key="8">
    <source>
        <dbReference type="ARBA" id="ARBA00023125"/>
    </source>
</evidence>
<dbReference type="GO" id="GO:0006313">
    <property type="term" value="P:DNA transposition"/>
    <property type="evidence" value="ECO:0007669"/>
    <property type="project" value="UniProtKB-UniRule"/>
</dbReference>
<keyword evidence="10 11" id="KW-0131">Cell cycle</keyword>
<feature type="active site" evidence="11">
    <location>
        <position position="246"/>
    </location>
</feature>
<dbReference type="SUPFAM" id="SSF56349">
    <property type="entry name" value="DNA breaking-rejoining enzymes"/>
    <property type="match status" value="1"/>
</dbReference>
<comment type="caution">
    <text evidence="14">The sequence shown here is derived from an EMBL/GenBank/DDBJ whole genome shotgun (WGS) entry which is preliminary data.</text>
</comment>
<evidence type="ECO:0000259" key="12">
    <source>
        <dbReference type="PROSITE" id="PS51898"/>
    </source>
</evidence>
<protein>
    <recommendedName>
        <fullName evidence="3 11">Tyrosine recombinase XerC</fullName>
    </recommendedName>
</protein>
<dbReference type="NCBIfam" id="TIGR02224">
    <property type="entry name" value="recomb_XerC"/>
    <property type="match status" value="1"/>
</dbReference>
<evidence type="ECO:0000256" key="9">
    <source>
        <dbReference type="ARBA" id="ARBA00023172"/>
    </source>
</evidence>
<keyword evidence="4 11" id="KW-0963">Cytoplasm</keyword>
<accession>A0A839IQC2</accession>
<dbReference type="GO" id="GO:0009037">
    <property type="term" value="F:tyrosine-based site-specific recombinase activity"/>
    <property type="evidence" value="ECO:0007669"/>
    <property type="project" value="UniProtKB-UniRule"/>
</dbReference>
<comment type="similarity">
    <text evidence="2 11">Belongs to the 'phage' integrase family. XerC subfamily.</text>
</comment>
<dbReference type="AlphaFoldDB" id="A0A839IQC2"/>
<comment type="subunit">
    <text evidence="11">Forms a cyclic heterotetrameric complex composed of two molecules of XerC and two molecules of XerD.</text>
</comment>
<dbReference type="InterPro" id="IPR050090">
    <property type="entry name" value="Tyrosine_recombinase_XerCD"/>
</dbReference>
<dbReference type="GO" id="GO:0003677">
    <property type="term" value="F:DNA binding"/>
    <property type="evidence" value="ECO:0007669"/>
    <property type="project" value="UniProtKB-UniRule"/>
</dbReference>
<dbReference type="InterPro" id="IPR010998">
    <property type="entry name" value="Integrase_recombinase_N"/>
</dbReference>
<evidence type="ECO:0000256" key="1">
    <source>
        <dbReference type="ARBA" id="ARBA00004496"/>
    </source>
</evidence>
<feature type="domain" description="Tyr recombinase" evidence="12">
    <location>
        <begin position="111"/>
        <end position="294"/>
    </location>
</feature>
<evidence type="ECO:0000259" key="13">
    <source>
        <dbReference type="PROSITE" id="PS51900"/>
    </source>
</evidence>